<dbReference type="AlphaFoldDB" id="A0AAD8A0D3"/>
<organism evidence="1 2">
    <name type="scientific">Diploptera punctata</name>
    <name type="common">Pacific beetle cockroach</name>
    <dbReference type="NCBI Taxonomy" id="6984"/>
    <lineage>
        <taxon>Eukaryota</taxon>
        <taxon>Metazoa</taxon>
        <taxon>Ecdysozoa</taxon>
        <taxon>Arthropoda</taxon>
        <taxon>Hexapoda</taxon>
        <taxon>Insecta</taxon>
        <taxon>Pterygota</taxon>
        <taxon>Neoptera</taxon>
        <taxon>Polyneoptera</taxon>
        <taxon>Dictyoptera</taxon>
        <taxon>Blattodea</taxon>
        <taxon>Blaberoidea</taxon>
        <taxon>Blaberidae</taxon>
        <taxon>Diplopterinae</taxon>
        <taxon>Diploptera</taxon>
    </lineage>
</organism>
<evidence type="ECO:0000313" key="1">
    <source>
        <dbReference type="EMBL" id="KAJ9590031.1"/>
    </source>
</evidence>
<sequence length="74" mass="8550">AEMVILTGNLNDLVSRFFSQPMEGAKDNSSRRQNNGLNKDIYELYNELYLVTVINVQRLKYNINIQDLLGDDKL</sequence>
<reference evidence="1" key="1">
    <citation type="journal article" date="2023" name="IScience">
        <title>Live-bearing cockroach genome reveals convergent evolutionary mechanisms linked to viviparity in insects and beyond.</title>
        <authorList>
            <person name="Fouks B."/>
            <person name="Harrison M.C."/>
            <person name="Mikhailova A.A."/>
            <person name="Marchal E."/>
            <person name="English S."/>
            <person name="Carruthers M."/>
            <person name="Jennings E.C."/>
            <person name="Chiamaka E.L."/>
            <person name="Frigard R.A."/>
            <person name="Pippel M."/>
            <person name="Attardo G.M."/>
            <person name="Benoit J.B."/>
            <person name="Bornberg-Bauer E."/>
            <person name="Tobe S.S."/>
        </authorList>
    </citation>
    <scope>NUCLEOTIDE SEQUENCE</scope>
    <source>
        <strain evidence="1">Stay&amp;Tobe</strain>
    </source>
</reference>
<keyword evidence="2" id="KW-1185">Reference proteome</keyword>
<feature type="non-terminal residue" evidence="1">
    <location>
        <position position="1"/>
    </location>
</feature>
<dbReference type="Proteomes" id="UP001233999">
    <property type="component" value="Unassembled WGS sequence"/>
</dbReference>
<reference evidence="1" key="2">
    <citation type="submission" date="2023-05" db="EMBL/GenBank/DDBJ databases">
        <authorList>
            <person name="Fouks B."/>
        </authorList>
    </citation>
    <scope>NUCLEOTIDE SEQUENCE</scope>
    <source>
        <strain evidence="1">Stay&amp;Tobe</strain>
        <tissue evidence="1">Testes</tissue>
    </source>
</reference>
<gene>
    <name evidence="1" type="ORF">L9F63_016847</name>
</gene>
<proteinExistence type="predicted"/>
<dbReference type="EMBL" id="JASPKZ010004575">
    <property type="protein sequence ID" value="KAJ9590031.1"/>
    <property type="molecule type" value="Genomic_DNA"/>
</dbReference>
<evidence type="ECO:0000313" key="2">
    <source>
        <dbReference type="Proteomes" id="UP001233999"/>
    </source>
</evidence>
<feature type="non-terminal residue" evidence="1">
    <location>
        <position position="74"/>
    </location>
</feature>
<accession>A0AAD8A0D3</accession>
<comment type="caution">
    <text evidence="1">The sequence shown here is derived from an EMBL/GenBank/DDBJ whole genome shotgun (WGS) entry which is preliminary data.</text>
</comment>
<name>A0AAD8A0D3_DIPPU</name>
<protein>
    <submittedName>
        <fullName evidence="1">Uncharacterized protein</fullName>
    </submittedName>
</protein>